<evidence type="ECO:0000313" key="15">
    <source>
        <dbReference type="Proteomes" id="UP000440066"/>
    </source>
</evidence>
<dbReference type="NCBIfam" id="TIGR00125">
    <property type="entry name" value="cyt_tran_rel"/>
    <property type="match status" value="1"/>
</dbReference>
<feature type="binding site" evidence="9">
    <location>
        <begin position="93"/>
        <end position="95"/>
    </location>
    <ligand>
        <name>ATP</name>
        <dbReference type="ChEBI" id="CHEBI:30616"/>
    </ligand>
</feature>
<comment type="function">
    <text evidence="9">Reversibly transfers an adenylyl group from ATP to 4'-phosphopantetheine, yielding dephospho-CoA (dPCoA) and pyrophosphate.</text>
</comment>
<dbReference type="RefSeq" id="WP_153833519.1">
    <property type="nucleotide sequence ID" value="NZ_WJQR01000006.1"/>
</dbReference>
<dbReference type="PANTHER" id="PTHR21342">
    <property type="entry name" value="PHOSPHOPANTETHEINE ADENYLYLTRANSFERASE"/>
    <property type="match status" value="1"/>
</dbReference>
<feature type="site" description="Transition state stabilizer" evidence="9">
    <location>
        <position position="21"/>
    </location>
</feature>
<evidence type="ECO:0000313" key="13">
    <source>
        <dbReference type="EMBL" id="MRJ48473.1"/>
    </source>
</evidence>
<comment type="pathway">
    <text evidence="9">Cofactor biosynthesis; coenzyme A biosynthesis; CoA from (R)-pantothenate: step 4/5.</text>
</comment>
<feature type="binding site" evidence="9">
    <location>
        <begin position="13"/>
        <end position="14"/>
    </location>
    <ligand>
        <name>ATP</name>
        <dbReference type="ChEBI" id="CHEBI:30616"/>
    </ligand>
</feature>
<dbReference type="GO" id="GO:0004595">
    <property type="term" value="F:pantetheine-phosphate adenylyltransferase activity"/>
    <property type="evidence" value="ECO:0007669"/>
    <property type="project" value="UniProtKB-UniRule"/>
</dbReference>
<dbReference type="PANTHER" id="PTHR21342:SF1">
    <property type="entry name" value="PHOSPHOPANTETHEINE ADENYLYLTRANSFERASE"/>
    <property type="match status" value="1"/>
</dbReference>
<dbReference type="EMBL" id="WJQT01000032">
    <property type="protein sequence ID" value="MRJ48473.1"/>
    <property type="molecule type" value="Genomic_DNA"/>
</dbReference>
<keyword evidence="5 9" id="KW-0067">ATP-binding</keyword>
<dbReference type="PRINTS" id="PR01020">
    <property type="entry name" value="LPSBIOSNTHSS"/>
</dbReference>
<dbReference type="AlphaFoldDB" id="A0A6I2GXX9"/>
<dbReference type="NCBIfam" id="TIGR01510">
    <property type="entry name" value="coaD_prev_kdtB"/>
    <property type="match status" value="1"/>
</dbReference>
<dbReference type="Pfam" id="PF01467">
    <property type="entry name" value="CTP_transf_like"/>
    <property type="match status" value="1"/>
</dbReference>
<gene>
    <name evidence="9 12" type="primary">coaD</name>
    <name evidence="13" type="ORF">GF867_13050</name>
    <name evidence="12" type="ORF">GIY09_05050</name>
    <name evidence="11" type="ORF">GIY11_07830</name>
</gene>
<feature type="binding site" evidence="9">
    <location>
        <begin position="128"/>
        <end position="134"/>
    </location>
    <ligand>
        <name>ATP</name>
        <dbReference type="ChEBI" id="CHEBI:30616"/>
    </ligand>
</feature>
<comment type="caution">
    <text evidence="12">The sequence shown here is derived from an EMBL/GenBank/DDBJ whole genome shotgun (WGS) entry which is preliminary data.</text>
</comment>
<evidence type="ECO:0000256" key="9">
    <source>
        <dbReference type="HAMAP-Rule" id="MF_00151"/>
    </source>
</evidence>
<dbReference type="InterPro" id="IPR004821">
    <property type="entry name" value="Cyt_trans-like"/>
</dbReference>
<dbReference type="HAMAP" id="MF_00151">
    <property type="entry name" value="PPAT_bact"/>
    <property type="match status" value="1"/>
</dbReference>
<evidence type="ECO:0000256" key="4">
    <source>
        <dbReference type="ARBA" id="ARBA00022741"/>
    </source>
</evidence>
<dbReference type="Proteomes" id="UP000430975">
    <property type="component" value="Unassembled WGS sequence"/>
</dbReference>
<keyword evidence="14" id="KW-1185">Reference proteome</keyword>
<comment type="catalytic activity">
    <reaction evidence="8 9">
        <text>(R)-4'-phosphopantetheine + ATP + H(+) = 3'-dephospho-CoA + diphosphate</text>
        <dbReference type="Rhea" id="RHEA:19801"/>
        <dbReference type="ChEBI" id="CHEBI:15378"/>
        <dbReference type="ChEBI" id="CHEBI:30616"/>
        <dbReference type="ChEBI" id="CHEBI:33019"/>
        <dbReference type="ChEBI" id="CHEBI:57328"/>
        <dbReference type="ChEBI" id="CHEBI:61723"/>
        <dbReference type="EC" id="2.7.7.3"/>
    </reaction>
</comment>
<evidence type="ECO:0000313" key="16">
    <source>
        <dbReference type="Proteomes" id="UP000469870"/>
    </source>
</evidence>
<sequence length="164" mass="18403">MTNNARIGIFAGSFDPMTLGHLDLITRSSRLFDEVIVLIAINTSKQALFTADERLQLVEESIKDLNNVRVDILRDGLVANYFAEKNATAMIRGVRNTIDFEYESGIAIANHLQNPNLETVTLFADEKYRHLSSSLIKEIARFDGNISQMVPKHVAEAMHNKLSI</sequence>
<keyword evidence="1 9" id="KW-0963">Cytoplasm</keyword>
<proteinExistence type="inferred from homology"/>
<dbReference type="Proteomes" id="UP000440066">
    <property type="component" value="Unassembled WGS sequence"/>
</dbReference>
<reference evidence="13 15" key="1">
    <citation type="submission" date="2019-11" db="EMBL/GenBank/DDBJ databases">
        <title>Characterisation of Fundicoccus ignavus gen. nov. sp. nov., a novel genus of the family Aerococcaceae from bulk tank milk.</title>
        <authorList>
            <person name="Siebert A."/>
            <person name="Huptas C."/>
            <person name="Wenning M."/>
            <person name="Scherer S."/>
            <person name="Doll E.V."/>
        </authorList>
    </citation>
    <scope>NUCLEOTIDE SEQUENCE [LARGE SCALE GENOMIC DNA]</scope>
    <source>
        <strain evidence="13 15">DSM 109652</strain>
    </source>
</reference>
<evidence type="ECO:0000256" key="5">
    <source>
        <dbReference type="ARBA" id="ARBA00022840"/>
    </source>
</evidence>
<keyword evidence="6 9" id="KW-0460">Magnesium</keyword>
<dbReference type="UniPathway" id="UPA00241">
    <property type="reaction ID" value="UER00355"/>
</dbReference>
<dbReference type="InterPro" id="IPR014729">
    <property type="entry name" value="Rossmann-like_a/b/a_fold"/>
</dbReference>
<evidence type="ECO:0000313" key="14">
    <source>
        <dbReference type="Proteomes" id="UP000430975"/>
    </source>
</evidence>
<comment type="similarity">
    <text evidence="9">Belongs to the bacterial CoaD family.</text>
</comment>
<keyword evidence="4 9" id="KW-0547">Nucleotide-binding</keyword>
<dbReference type="GO" id="GO:0005737">
    <property type="term" value="C:cytoplasm"/>
    <property type="evidence" value="ECO:0007669"/>
    <property type="project" value="UniProtKB-SubCell"/>
</dbReference>
<feature type="binding site" evidence="9">
    <location>
        <position position="21"/>
    </location>
    <ligand>
        <name>ATP</name>
        <dbReference type="ChEBI" id="CHEBI:30616"/>
    </ligand>
</feature>
<feature type="binding site" evidence="9">
    <location>
        <position position="13"/>
    </location>
    <ligand>
        <name>substrate</name>
    </ligand>
</feature>
<feature type="domain" description="Cytidyltransferase-like" evidence="10">
    <location>
        <begin position="9"/>
        <end position="138"/>
    </location>
</feature>
<evidence type="ECO:0000256" key="3">
    <source>
        <dbReference type="ARBA" id="ARBA00022695"/>
    </source>
</evidence>
<name>A0A6I2GXX9_9LACT</name>
<comment type="subcellular location">
    <subcellularLocation>
        <location evidence="9">Cytoplasm</location>
    </subcellularLocation>
</comment>
<organism evidence="12 14">
    <name type="scientific">Fundicoccus ignavus</name>
    <dbReference type="NCBI Taxonomy" id="2664442"/>
    <lineage>
        <taxon>Bacteria</taxon>
        <taxon>Bacillati</taxon>
        <taxon>Bacillota</taxon>
        <taxon>Bacilli</taxon>
        <taxon>Lactobacillales</taxon>
        <taxon>Aerococcaceae</taxon>
        <taxon>Fundicoccus</taxon>
    </lineage>
</organism>
<dbReference type="Proteomes" id="UP000469870">
    <property type="component" value="Unassembled WGS sequence"/>
</dbReference>
<keyword evidence="3 9" id="KW-0548">Nucleotidyltransferase</keyword>
<reference evidence="14 16" key="2">
    <citation type="submission" date="2019-11" db="EMBL/GenBank/DDBJ databases">
        <title>Characterisation of Fundicoccus ignavus gen. nov. sp. nov., a novel genus of the family Aerococcaceae isolated from bulk tank milk.</title>
        <authorList>
            <person name="Siebert A."/>
            <person name="Huptas C."/>
            <person name="Wenning M."/>
            <person name="Scherer S."/>
            <person name="Doll E.V."/>
        </authorList>
    </citation>
    <scope>NUCLEOTIDE SEQUENCE [LARGE SCALE GENOMIC DNA]</scope>
    <source>
        <strain evidence="11 16">DSM 109653</strain>
        <strain evidence="12 14">WS4759</strain>
    </source>
</reference>
<evidence type="ECO:0000313" key="11">
    <source>
        <dbReference type="EMBL" id="MRI81927.1"/>
    </source>
</evidence>
<evidence type="ECO:0000313" key="12">
    <source>
        <dbReference type="EMBL" id="MRI85243.1"/>
    </source>
</evidence>
<dbReference type="CDD" id="cd02163">
    <property type="entry name" value="PPAT"/>
    <property type="match status" value="1"/>
</dbReference>
<evidence type="ECO:0000259" key="10">
    <source>
        <dbReference type="Pfam" id="PF01467"/>
    </source>
</evidence>
<comment type="cofactor">
    <cofactor evidence="9">
        <name>Mg(2+)</name>
        <dbReference type="ChEBI" id="CHEBI:18420"/>
    </cofactor>
</comment>
<evidence type="ECO:0000256" key="2">
    <source>
        <dbReference type="ARBA" id="ARBA00022679"/>
    </source>
</evidence>
<evidence type="ECO:0000256" key="6">
    <source>
        <dbReference type="ARBA" id="ARBA00022842"/>
    </source>
</evidence>
<dbReference type="GO" id="GO:0015937">
    <property type="term" value="P:coenzyme A biosynthetic process"/>
    <property type="evidence" value="ECO:0007669"/>
    <property type="project" value="UniProtKB-UniRule"/>
</dbReference>
<evidence type="ECO:0000256" key="1">
    <source>
        <dbReference type="ARBA" id="ARBA00022490"/>
    </source>
</evidence>
<dbReference type="InterPro" id="IPR001980">
    <property type="entry name" value="PPAT"/>
</dbReference>
<evidence type="ECO:0000256" key="7">
    <source>
        <dbReference type="ARBA" id="ARBA00022993"/>
    </source>
</evidence>
<feature type="binding site" evidence="9">
    <location>
        <position position="92"/>
    </location>
    <ligand>
        <name>substrate</name>
    </ligand>
</feature>
<dbReference type="Gene3D" id="3.40.50.620">
    <property type="entry name" value="HUPs"/>
    <property type="match status" value="1"/>
</dbReference>
<dbReference type="EMBL" id="WJQS01000003">
    <property type="protein sequence ID" value="MRI85243.1"/>
    <property type="molecule type" value="Genomic_DNA"/>
</dbReference>
<feature type="binding site" evidence="9">
    <location>
        <position position="103"/>
    </location>
    <ligand>
        <name>ATP</name>
        <dbReference type="ChEBI" id="CHEBI:30616"/>
    </ligand>
</feature>
<accession>A0A6I2GXX9</accession>
<evidence type="ECO:0000256" key="8">
    <source>
        <dbReference type="ARBA" id="ARBA00029346"/>
    </source>
</evidence>
<protein>
    <recommendedName>
        <fullName evidence="9">Phosphopantetheine adenylyltransferase</fullName>
        <ecNumber evidence="9">2.7.7.3</ecNumber>
    </recommendedName>
    <alternativeName>
        <fullName evidence="9">Dephospho-CoA pyrophosphorylase</fullName>
    </alternativeName>
    <alternativeName>
        <fullName evidence="9">Pantetheine-phosphate adenylyltransferase</fullName>
        <shortName evidence="9">PPAT</shortName>
    </alternativeName>
</protein>
<dbReference type="GO" id="GO:0005524">
    <property type="term" value="F:ATP binding"/>
    <property type="evidence" value="ECO:0007669"/>
    <property type="project" value="UniProtKB-KW"/>
</dbReference>
<keyword evidence="2 9" id="KW-0808">Transferase</keyword>
<dbReference type="EMBL" id="WJQR01000006">
    <property type="protein sequence ID" value="MRI81927.1"/>
    <property type="molecule type" value="Genomic_DNA"/>
</dbReference>
<feature type="binding site" evidence="9">
    <location>
        <position position="45"/>
    </location>
    <ligand>
        <name>substrate</name>
    </ligand>
</feature>
<keyword evidence="7 9" id="KW-0173">Coenzyme A biosynthesis</keyword>
<comment type="subunit">
    <text evidence="9">Homohexamer.</text>
</comment>
<dbReference type="SUPFAM" id="SSF52374">
    <property type="entry name" value="Nucleotidylyl transferase"/>
    <property type="match status" value="1"/>
</dbReference>
<feature type="binding site" evidence="9">
    <location>
        <position position="78"/>
    </location>
    <ligand>
        <name>substrate</name>
    </ligand>
</feature>
<dbReference type="EC" id="2.7.7.3" evidence="9"/>